<evidence type="ECO:0008006" key="3">
    <source>
        <dbReference type="Google" id="ProtNLM"/>
    </source>
</evidence>
<gene>
    <name evidence="1" type="ORF">BDV98DRAFT_474155</name>
</gene>
<organism evidence="1 2">
    <name type="scientific">Pterulicium gracile</name>
    <dbReference type="NCBI Taxonomy" id="1884261"/>
    <lineage>
        <taxon>Eukaryota</taxon>
        <taxon>Fungi</taxon>
        <taxon>Dikarya</taxon>
        <taxon>Basidiomycota</taxon>
        <taxon>Agaricomycotina</taxon>
        <taxon>Agaricomycetes</taxon>
        <taxon>Agaricomycetidae</taxon>
        <taxon>Agaricales</taxon>
        <taxon>Pleurotineae</taxon>
        <taxon>Pterulaceae</taxon>
        <taxon>Pterulicium</taxon>
    </lineage>
</organism>
<dbReference type="AlphaFoldDB" id="A0A5C3Q7H0"/>
<feature type="non-terminal residue" evidence="1">
    <location>
        <position position="67"/>
    </location>
</feature>
<keyword evidence="2" id="KW-1185">Reference proteome</keyword>
<evidence type="ECO:0000313" key="2">
    <source>
        <dbReference type="Proteomes" id="UP000305067"/>
    </source>
</evidence>
<evidence type="ECO:0000313" key="1">
    <source>
        <dbReference type="EMBL" id="TFK98015.1"/>
    </source>
</evidence>
<sequence>WFPGGTVVFRTEDTIYRVYPDILSSCSPVFQSMFGIPQPSCQDEYDGIPFIHMADSERDLTALFEAV</sequence>
<name>A0A5C3Q7H0_9AGAR</name>
<dbReference type="OrthoDB" id="3217871at2759"/>
<dbReference type="Proteomes" id="UP000305067">
    <property type="component" value="Unassembled WGS sequence"/>
</dbReference>
<feature type="non-terminal residue" evidence="1">
    <location>
        <position position="1"/>
    </location>
</feature>
<protein>
    <recommendedName>
        <fullName evidence="3">BTB domain-containing protein</fullName>
    </recommendedName>
</protein>
<reference evidence="1 2" key="1">
    <citation type="journal article" date="2019" name="Nat. Ecol. Evol.">
        <title>Megaphylogeny resolves global patterns of mushroom evolution.</title>
        <authorList>
            <person name="Varga T."/>
            <person name="Krizsan K."/>
            <person name="Foldi C."/>
            <person name="Dima B."/>
            <person name="Sanchez-Garcia M."/>
            <person name="Sanchez-Ramirez S."/>
            <person name="Szollosi G.J."/>
            <person name="Szarkandi J.G."/>
            <person name="Papp V."/>
            <person name="Albert L."/>
            <person name="Andreopoulos W."/>
            <person name="Angelini C."/>
            <person name="Antonin V."/>
            <person name="Barry K.W."/>
            <person name="Bougher N.L."/>
            <person name="Buchanan P."/>
            <person name="Buyck B."/>
            <person name="Bense V."/>
            <person name="Catcheside P."/>
            <person name="Chovatia M."/>
            <person name="Cooper J."/>
            <person name="Damon W."/>
            <person name="Desjardin D."/>
            <person name="Finy P."/>
            <person name="Geml J."/>
            <person name="Haridas S."/>
            <person name="Hughes K."/>
            <person name="Justo A."/>
            <person name="Karasinski D."/>
            <person name="Kautmanova I."/>
            <person name="Kiss B."/>
            <person name="Kocsube S."/>
            <person name="Kotiranta H."/>
            <person name="LaButti K.M."/>
            <person name="Lechner B.E."/>
            <person name="Liimatainen K."/>
            <person name="Lipzen A."/>
            <person name="Lukacs Z."/>
            <person name="Mihaltcheva S."/>
            <person name="Morgado L.N."/>
            <person name="Niskanen T."/>
            <person name="Noordeloos M.E."/>
            <person name="Ohm R.A."/>
            <person name="Ortiz-Santana B."/>
            <person name="Ovrebo C."/>
            <person name="Racz N."/>
            <person name="Riley R."/>
            <person name="Savchenko A."/>
            <person name="Shiryaev A."/>
            <person name="Soop K."/>
            <person name="Spirin V."/>
            <person name="Szebenyi C."/>
            <person name="Tomsovsky M."/>
            <person name="Tulloss R.E."/>
            <person name="Uehling J."/>
            <person name="Grigoriev I.V."/>
            <person name="Vagvolgyi C."/>
            <person name="Papp T."/>
            <person name="Martin F.M."/>
            <person name="Miettinen O."/>
            <person name="Hibbett D.S."/>
            <person name="Nagy L.G."/>
        </authorList>
    </citation>
    <scope>NUCLEOTIDE SEQUENCE [LARGE SCALE GENOMIC DNA]</scope>
    <source>
        <strain evidence="1 2">CBS 309.79</strain>
    </source>
</reference>
<proteinExistence type="predicted"/>
<accession>A0A5C3Q7H0</accession>
<dbReference type="EMBL" id="ML178842">
    <property type="protein sequence ID" value="TFK98015.1"/>
    <property type="molecule type" value="Genomic_DNA"/>
</dbReference>